<dbReference type="EMBL" id="JAHRIP010086408">
    <property type="protein sequence ID" value="MEQ2315300.1"/>
    <property type="molecule type" value="Genomic_DNA"/>
</dbReference>
<evidence type="ECO:0000313" key="3">
    <source>
        <dbReference type="Proteomes" id="UP001469553"/>
    </source>
</evidence>
<feature type="region of interest" description="Disordered" evidence="1">
    <location>
        <begin position="1"/>
        <end position="60"/>
    </location>
</feature>
<evidence type="ECO:0000256" key="1">
    <source>
        <dbReference type="SAM" id="MobiDB-lite"/>
    </source>
</evidence>
<name>A0ABV1AAS6_9TELE</name>
<evidence type="ECO:0000313" key="2">
    <source>
        <dbReference type="EMBL" id="MEQ2315300.1"/>
    </source>
</evidence>
<protein>
    <submittedName>
        <fullName evidence="2">Uncharacterized protein</fullName>
    </submittedName>
</protein>
<proteinExistence type="predicted"/>
<feature type="non-terminal residue" evidence="2">
    <location>
        <position position="60"/>
    </location>
</feature>
<dbReference type="Proteomes" id="UP001469553">
    <property type="component" value="Unassembled WGS sequence"/>
</dbReference>
<reference evidence="2 3" key="1">
    <citation type="submission" date="2021-06" db="EMBL/GenBank/DDBJ databases">
        <authorList>
            <person name="Palmer J.M."/>
        </authorList>
    </citation>
    <scope>NUCLEOTIDE SEQUENCE [LARGE SCALE GENOMIC DNA]</scope>
    <source>
        <strain evidence="2 3">AS_MEX2019</strain>
        <tissue evidence="2">Muscle</tissue>
    </source>
</reference>
<accession>A0ABV1AAS6</accession>
<gene>
    <name evidence="2" type="ORF">AMECASPLE_020884</name>
</gene>
<sequence length="60" mass="6366">MRRLPAPSSTPLSTEGRRDASAPGCAPVQPSLLLPASDPVPEGFRDELPSHSVPVREGFE</sequence>
<comment type="caution">
    <text evidence="2">The sequence shown here is derived from an EMBL/GenBank/DDBJ whole genome shotgun (WGS) entry which is preliminary data.</text>
</comment>
<organism evidence="2 3">
    <name type="scientific">Ameca splendens</name>
    <dbReference type="NCBI Taxonomy" id="208324"/>
    <lineage>
        <taxon>Eukaryota</taxon>
        <taxon>Metazoa</taxon>
        <taxon>Chordata</taxon>
        <taxon>Craniata</taxon>
        <taxon>Vertebrata</taxon>
        <taxon>Euteleostomi</taxon>
        <taxon>Actinopterygii</taxon>
        <taxon>Neopterygii</taxon>
        <taxon>Teleostei</taxon>
        <taxon>Neoteleostei</taxon>
        <taxon>Acanthomorphata</taxon>
        <taxon>Ovalentaria</taxon>
        <taxon>Atherinomorphae</taxon>
        <taxon>Cyprinodontiformes</taxon>
        <taxon>Goodeidae</taxon>
        <taxon>Ameca</taxon>
    </lineage>
</organism>
<keyword evidence="3" id="KW-1185">Reference proteome</keyword>